<comment type="caution">
    <text evidence="7">The sequence shown here is derived from an EMBL/GenBank/DDBJ whole genome shotgun (WGS) entry which is preliminary data.</text>
</comment>
<dbReference type="GeneID" id="62762371"/>
<dbReference type="AlphaFoldDB" id="A0A414PT47"/>
<keyword evidence="4" id="KW-0520">NAD</keyword>
<dbReference type="GO" id="GO:0004325">
    <property type="term" value="F:ferrochelatase activity"/>
    <property type="evidence" value="ECO:0007669"/>
    <property type="project" value="InterPro"/>
</dbReference>
<evidence type="ECO:0000256" key="5">
    <source>
        <dbReference type="ARBA" id="ARBA00023244"/>
    </source>
</evidence>
<evidence type="ECO:0000256" key="3">
    <source>
        <dbReference type="ARBA" id="ARBA00023002"/>
    </source>
</evidence>
<name>A0A414PT47_FUSMR</name>
<dbReference type="RefSeq" id="WP_005886198.1">
    <property type="nucleotide sequence ID" value="NZ_CABMMQ010000006.1"/>
</dbReference>
<dbReference type="SUPFAM" id="SSF51735">
    <property type="entry name" value="NAD(P)-binding Rossmann-fold domains"/>
    <property type="match status" value="1"/>
</dbReference>
<dbReference type="InterPro" id="IPR006367">
    <property type="entry name" value="Sirohaem_synthase_N"/>
</dbReference>
<evidence type="ECO:0000256" key="1">
    <source>
        <dbReference type="ARBA" id="ARBA00005010"/>
    </source>
</evidence>
<sequence>MNKNFFPLFIDLKNKNILVIGAGKIAFRKVETLLKYSAKITIITKDIKEEKFLTLKNINIKIGEFEETLLEDKFLVVAATDNPEFNRYIYELCNSKNILVNNITSKEEMNCRFASILETEDYQIGISAKGNPSKSKSLKNKLKEILEKKAVD</sequence>
<comment type="pathway">
    <text evidence="1">Porphyrin-containing compound metabolism; siroheme biosynthesis; sirohydrochlorin from precorrin-2: step 1/1.</text>
</comment>
<dbReference type="Gene3D" id="3.40.50.720">
    <property type="entry name" value="NAD(P)-binding Rossmann-like Domain"/>
    <property type="match status" value="1"/>
</dbReference>
<organism evidence="7 8">
    <name type="scientific">Fusobacterium mortiferum</name>
    <dbReference type="NCBI Taxonomy" id="850"/>
    <lineage>
        <taxon>Bacteria</taxon>
        <taxon>Fusobacteriati</taxon>
        <taxon>Fusobacteriota</taxon>
        <taxon>Fusobacteriia</taxon>
        <taxon>Fusobacteriales</taxon>
        <taxon>Fusobacteriaceae</taxon>
        <taxon>Fusobacterium</taxon>
    </lineage>
</organism>
<reference evidence="7 8" key="1">
    <citation type="submission" date="2018-08" db="EMBL/GenBank/DDBJ databases">
        <title>A genome reference for cultivated species of the human gut microbiota.</title>
        <authorList>
            <person name="Zou Y."/>
            <person name="Xue W."/>
            <person name="Luo G."/>
        </authorList>
    </citation>
    <scope>NUCLEOTIDE SEQUENCE [LARGE SCALE GENOMIC DNA]</scope>
    <source>
        <strain evidence="7 8">AM25-1</strain>
    </source>
</reference>
<accession>A0A414PT47</accession>
<gene>
    <name evidence="7" type="ORF">DW663_08175</name>
</gene>
<evidence type="ECO:0000313" key="8">
    <source>
        <dbReference type="Proteomes" id="UP000284676"/>
    </source>
</evidence>
<evidence type="ECO:0000256" key="4">
    <source>
        <dbReference type="ARBA" id="ARBA00023027"/>
    </source>
</evidence>
<dbReference type="InterPro" id="IPR036291">
    <property type="entry name" value="NAD(P)-bd_dom_sf"/>
</dbReference>
<dbReference type="EC" id="1.3.1.76" evidence="2"/>
<dbReference type="NCBIfam" id="TIGR01470">
    <property type="entry name" value="cysG_Nterm"/>
    <property type="match status" value="1"/>
</dbReference>
<evidence type="ECO:0000256" key="6">
    <source>
        <dbReference type="ARBA" id="ARBA00047561"/>
    </source>
</evidence>
<proteinExistence type="predicted"/>
<dbReference type="UniPathway" id="UPA00262">
    <property type="reaction ID" value="UER00222"/>
</dbReference>
<protein>
    <recommendedName>
        <fullName evidence="2">precorrin-2 dehydrogenase</fullName>
        <ecNumber evidence="2">1.3.1.76</ecNumber>
    </recommendedName>
</protein>
<comment type="catalytic activity">
    <reaction evidence="6">
        <text>precorrin-2 + NAD(+) = sirohydrochlorin + NADH + 2 H(+)</text>
        <dbReference type="Rhea" id="RHEA:15613"/>
        <dbReference type="ChEBI" id="CHEBI:15378"/>
        <dbReference type="ChEBI" id="CHEBI:57540"/>
        <dbReference type="ChEBI" id="CHEBI:57945"/>
        <dbReference type="ChEBI" id="CHEBI:58351"/>
        <dbReference type="ChEBI" id="CHEBI:58827"/>
        <dbReference type="EC" id="1.3.1.76"/>
    </reaction>
</comment>
<dbReference type="Proteomes" id="UP000284676">
    <property type="component" value="Unassembled WGS sequence"/>
</dbReference>
<dbReference type="GO" id="GO:0043115">
    <property type="term" value="F:precorrin-2 dehydrogenase activity"/>
    <property type="evidence" value="ECO:0007669"/>
    <property type="project" value="UniProtKB-EC"/>
</dbReference>
<dbReference type="EMBL" id="QRHL01000013">
    <property type="protein sequence ID" value="RHF71676.1"/>
    <property type="molecule type" value="Genomic_DNA"/>
</dbReference>
<dbReference type="PANTHER" id="PTHR35330:SF1">
    <property type="entry name" value="SIROHEME BIOSYNTHESIS PROTEIN MET8"/>
    <property type="match status" value="1"/>
</dbReference>
<keyword evidence="3" id="KW-0560">Oxidoreductase</keyword>
<dbReference type="PANTHER" id="PTHR35330">
    <property type="entry name" value="SIROHEME BIOSYNTHESIS PROTEIN MET8"/>
    <property type="match status" value="1"/>
</dbReference>
<keyword evidence="5" id="KW-0627">Porphyrin biosynthesis</keyword>
<evidence type="ECO:0000313" key="7">
    <source>
        <dbReference type="EMBL" id="RHF71676.1"/>
    </source>
</evidence>
<evidence type="ECO:0000256" key="2">
    <source>
        <dbReference type="ARBA" id="ARBA00012400"/>
    </source>
</evidence>
<dbReference type="Pfam" id="PF13241">
    <property type="entry name" value="NAD_binding_7"/>
    <property type="match status" value="1"/>
</dbReference>
<dbReference type="GO" id="GO:0019354">
    <property type="term" value="P:siroheme biosynthetic process"/>
    <property type="evidence" value="ECO:0007669"/>
    <property type="project" value="UniProtKB-UniPathway"/>
</dbReference>
<dbReference type="InterPro" id="IPR028161">
    <property type="entry name" value="Met8-like"/>
</dbReference>